<dbReference type="PANTHER" id="PTHR21011">
    <property type="entry name" value="MITOCHONDRIAL 28S RIBOSOMAL PROTEIN S6"/>
    <property type="match status" value="1"/>
</dbReference>
<organism evidence="5 6">
    <name type="scientific">Eubacterium barkeri</name>
    <name type="common">Clostridium barkeri</name>
    <dbReference type="NCBI Taxonomy" id="1528"/>
    <lineage>
        <taxon>Bacteria</taxon>
        <taxon>Bacillati</taxon>
        <taxon>Bacillota</taxon>
        <taxon>Clostridia</taxon>
        <taxon>Eubacteriales</taxon>
        <taxon>Eubacteriaceae</taxon>
        <taxon>Eubacterium</taxon>
    </lineage>
</organism>
<keyword evidence="4" id="KW-0699">rRNA-binding</keyword>
<dbReference type="PANTHER" id="PTHR21011:SF1">
    <property type="entry name" value="SMALL RIBOSOMAL SUBUNIT PROTEIN BS6M"/>
    <property type="match status" value="1"/>
</dbReference>
<dbReference type="GO" id="GO:0006412">
    <property type="term" value="P:translation"/>
    <property type="evidence" value="ECO:0007669"/>
    <property type="project" value="UniProtKB-UniRule"/>
</dbReference>
<dbReference type="InterPro" id="IPR035980">
    <property type="entry name" value="Ribosomal_bS6_sf"/>
</dbReference>
<reference evidence="6" key="1">
    <citation type="submission" date="2016-10" db="EMBL/GenBank/DDBJ databases">
        <authorList>
            <person name="Varghese N."/>
            <person name="Submissions S."/>
        </authorList>
    </citation>
    <scope>NUCLEOTIDE SEQUENCE [LARGE SCALE GENOMIC DNA]</scope>
    <source>
        <strain evidence="6">VPI 5359</strain>
    </source>
</reference>
<evidence type="ECO:0000313" key="5">
    <source>
        <dbReference type="EMBL" id="SDX85586.1"/>
    </source>
</evidence>
<sequence length="95" mass="11012">MKAYETVFVLQPGMEEEARNTVIEKVKATIEGAGTITEVDEWGMRKLAYEIDKKYTEGYYVLIKFQSEKTVLDALNHLYRITDAFIRDIIVCLDK</sequence>
<dbReference type="OrthoDB" id="9812702at2"/>
<dbReference type="SUPFAM" id="SSF54995">
    <property type="entry name" value="Ribosomal protein S6"/>
    <property type="match status" value="1"/>
</dbReference>
<dbReference type="CDD" id="cd00473">
    <property type="entry name" value="bS6"/>
    <property type="match status" value="1"/>
</dbReference>
<name>A0A1H3F3L8_EUBBA</name>
<dbReference type="GO" id="GO:0005737">
    <property type="term" value="C:cytoplasm"/>
    <property type="evidence" value="ECO:0007669"/>
    <property type="project" value="UniProtKB-ARBA"/>
</dbReference>
<evidence type="ECO:0000313" key="6">
    <source>
        <dbReference type="Proteomes" id="UP000199652"/>
    </source>
</evidence>
<proteinExistence type="inferred from homology"/>
<keyword evidence="4" id="KW-0687">Ribonucleoprotein</keyword>
<keyword evidence="4 5" id="KW-0689">Ribosomal protein</keyword>
<dbReference type="InterPro" id="IPR014717">
    <property type="entry name" value="Transl_elong_EF1B/ribsomal_bS6"/>
</dbReference>
<dbReference type="HAMAP" id="MF_00360">
    <property type="entry name" value="Ribosomal_bS6"/>
    <property type="match status" value="1"/>
</dbReference>
<evidence type="ECO:0000256" key="4">
    <source>
        <dbReference type="HAMAP-Rule" id="MF_00360"/>
    </source>
</evidence>
<gene>
    <name evidence="4" type="primary">rpsF</name>
    <name evidence="5" type="ORF">SAMN04488579_10913</name>
</gene>
<dbReference type="STRING" id="1528.SAMN04488579_10913"/>
<dbReference type="GO" id="GO:1990904">
    <property type="term" value="C:ribonucleoprotein complex"/>
    <property type="evidence" value="ECO:0007669"/>
    <property type="project" value="UniProtKB-KW"/>
</dbReference>
<dbReference type="InterPro" id="IPR000529">
    <property type="entry name" value="Ribosomal_bS6"/>
</dbReference>
<keyword evidence="4" id="KW-0694">RNA-binding</keyword>
<dbReference type="AlphaFoldDB" id="A0A1H3F3L8"/>
<dbReference type="GO" id="GO:0003735">
    <property type="term" value="F:structural constituent of ribosome"/>
    <property type="evidence" value="ECO:0007669"/>
    <property type="project" value="InterPro"/>
</dbReference>
<accession>A0A1H3F3L8</accession>
<dbReference type="RefSeq" id="WP_090244796.1">
    <property type="nucleotide sequence ID" value="NZ_FNOU01000009.1"/>
</dbReference>
<comment type="similarity">
    <text evidence="1 4">Belongs to the bacterial ribosomal protein bS6 family.</text>
</comment>
<dbReference type="EMBL" id="FNOU01000009">
    <property type="protein sequence ID" value="SDX85586.1"/>
    <property type="molecule type" value="Genomic_DNA"/>
</dbReference>
<dbReference type="Proteomes" id="UP000199652">
    <property type="component" value="Unassembled WGS sequence"/>
</dbReference>
<dbReference type="InterPro" id="IPR020814">
    <property type="entry name" value="Ribosomal_S6_plastid/chlpt"/>
</dbReference>
<dbReference type="Pfam" id="PF01250">
    <property type="entry name" value="Ribosomal_S6"/>
    <property type="match status" value="1"/>
</dbReference>
<dbReference type="GO" id="GO:0005840">
    <property type="term" value="C:ribosome"/>
    <property type="evidence" value="ECO:0007669"/>
    <property type="project" value="UniProtKB-KW"/>
</dbReference>
<evidence type="ECO:0000256" key="1">
    <source>
        <dbReference type="ARBA" id="ARBA00009512"/>
    </source>
</evidence>
<keyword evidence="6" id="KW-1185">Reference proteome</keyword>
<dbReference type="GO" id="GO:0070181">
    <property type="term" value="F:small ribosomal subunit rRNA binding"/>
    <property type="evidence" value="ECO:0007669"/>
    <property type="project" value="TreeGrafter"/>
</dbReference>
<evidence type="ECO:0000256" key="3">
    <source>
        <dbReference type="ARBA" id="ARBA00035294"/>
    </source>
</evidence>
<dbReference type="Gene3D" id="3.30.70.60">
    <property type="match status" value="1"/>
</dbReference>
<protein>
    <recommendedName>
        <fullName evidence="3 4">Small ribosomal subunit protein bS6</fullName>
    </recommendedName>
</protein>
<comment type="function">
    <text evidence="2 4">Binds together with bS18 to 16S ribosomal RNA.</text>
</comment>
<dbReference type="NCBIfam" id="TIGR00166">
    <property type="entry name" value="S6"/>
    <property type="match status" value="1"/>
</dbReference>
<evidence type="ECO:0000256" key="2">
    <source>
        <dbReference type="ARBA" id="ARBA00035104"/>
    </source>
</evidence>